<keyword evidence="12 21" id="KW-1133">Transmembrane helix</keyword>
<feature type="compositionally biased region" description="Basic and acidic residues" evidence="20">
    <location>
        <begin position="83"/>
        <end position="98"/>
    </location>
</feature>
<dbReference type="PROSITE" id="PS51758">
    <property type="entry name" value="LETM1_RBD"/>
    <property type="match status" value="1"/>
</dbReference>
<keyword evidence="13 19" id="KW-0175">Coiled coil</keyword>
<feature type="compositionally biased region" description="Pro residues" evidence="20">
    <location>
        <begin position="51"/>
        <end position="66"/>
    </location>
</feature>
<keyword evidence="24" id="KW-1185">Reference proteome</keyword>
<dbReference type="GO" id="GO:0030003">
    <property type="term" value="P:intracellular monoatomic cation homeostasis"/>
    <property type="evidence" value="ECO:0007669"/>
    <property type="project" value="TreeGrafter"/>
</dbReference>
<evidence type="ECO:0000256" key="12">
    <source>
        <dbReference type="ARBA" id="ARBA00022989"/>
    </source>
</evidence>
<evidence type="ECO:0000256" key="14">
    <source>
        <dbReference type="ARBA" id="ARBA00023065"/>
    </source>
</evidence>
<dbReference type="GO" id="GO:0005509">
    <property type="term" value="F:calcium ion binding"/>
    <property type="evidence" value="ECO:0007669"/>
    <property type="project" value="InterPro"/>
</dbReference>
<keyword evidence="8" id="KW-0479">Metal-binding</keyword>
<dbReference type="InterPro" id="IPR059005">
    <property type="entry name" value="LETM1_C"/>
</dbReference>
<keyword evidence="10" id="KW-0106">Calcium</keyword>
<feature type="compositionally biased region" description="Polar residues" evidence="20">
    <location>
        <begin position="703"/>
        <end position="713"/>
    </location>
</feature>
<name>A0AAJ7P9S5_9ACAR</name>
<comment type="subcellular location">
    <subcellularLocation>
        <location evidence="1">Mitochondrion inner membrane</location>
        <topology evidence="1">Single-pass membrane protein</topology>
    </subcellularLocation>
</comment>
<evidence type="ECO:0000256" key="5">
    <source>
        <dbReference type="ARBA" id="ARBA00022449"/>
    </source>
</evidence>
<gene>
    <name evidence="25" type="primary">LOC100904086</name>
</gene>
<evidence type="ECO:0000313" key="24">
    <source>
        <dbReference type="Proteomes" id="UP000694867"/>
    </source>
</evidence>
<protein>
    <recommendedName>
        <fullName evidence="3">Mitochondrial proton/calcium exchanger protein</fullName>
    </recommendedName>
    <alternativeName>
        <fullName evidence="17">Leucine zipper-EF-hand-containing transmembrane protein 1</fullName>
    </alternativeName>
</protein>
<evidence type="ECO:0000313" key="25">
    <source>
        <dbReference type="RefSeq" id="XP_018495108.1"/>
    </source>
</evidence>
<evidence type="ECO:0000256" key="3">
    <source>
        <dbReference type="ARBA" id="ARBA00020557"/>
    </source>
</evidence>
<dbReference type="Pfam" id="PF07766">
    <property type="entry name" value="LETM1_RBD"/>
    <property type="match status" value="1"/>
</dbReference>
<feature type="region of interest" description="Disordered" evidence="20">
    <location>
        <begin position="46"/>
        <end position="117"/>
    </location>
</feature>
<dbReference type="InterPro" id="IPR011992">
    <property type="entry name" value="EF-hand-dom_pair"/>
</dbReference>
<dbReference type="Pfam" id="PF26561">
    <property type="entry name" value="LETM1_C"/>
    <property type="match status" value="1"/>
</dbReference>
<evidence type="ECO:0000256" key="11">
    <source>
        <dbReference type="ARBA" id="ARBA00022946"/>
    </source>
</evidence>
<evidence type="ECO:0000256" key="13">
    <source>
        <dbReference type="ARBA" id="ARBA00023054"/>
    </source>
</evidence>
<dbReference type="CTD" id="3954"/>
<evidence type="ECO:0000256" key="15">
    <source>
        <dbReference type="ARBA" id="ARBA00023128"/>
    </source>
</evidence>
<dbReference type="InterPro" id="IPR033122">
    <property type="entry name" value="LETM1-like_RBD"/>
</dbReference>
<dbReference type="PANTHER" id="PTHR14009:SF1">
    <property type="entry name" value="MITOCHONDRIAL PROTON_CALCIUM EXCHANGER PROTEIN"/>
    <property type="match status" value="1"/>
</dbReference>
<evidence type="ECO:0000256" key="21">
    <source>
        <dbReference type="SAM" id="Phobius"/>
    </source>
</evidence>
<keyword evidence="14" id="KW-0406">Ion transport</keyword>
<dbReference type="SUPFAM" id="SSF47473">
    <property type="entry name" value="EF-hand"/>
    <property type="match status" value="1"/>
</dbReference>
<evidence type="ECO:0000256" key="19">
    <source>
        <dbReference type="SAM" id="Coils"/>
    </source>
</evidence>
<evidence type="ECO:0000256" key="9">
    <source>
        <dbReference type="ARBA" id="ARBA00022792"/>
    </source>
</evidence>
<feature type="domain" description="EF-hand" evidence="22">
    <location>
        <begin position="630"/>
        <end position="665"/>
    </location>
</feature>
<organism evidence="24 25">
    <name type="scientific">Galendromus occidentalis</name>
    <name type="common">western predatory mite</name>
    <dbReference type="NCBI Taxonomy" id="34638"/>
    <lineage>
        <taxon>Eukaryota</taxon>
        <taxon>Metazoa</taxon>
        <taxon>Ecdysozoa</taxon>
        <taxon>Arthropoda</taxon>
        <taxon>Chelicerata</taxon>
        <taxon>Arachnida</taxon>
        <taxon>Acari</taxon>
        <taxon>Parasitiformes</taxon>
        <taxon>Mesostigmata</taxon>
        <taxon>Gamasina</taxon>
        <taxon>Phytoseioidea</taxon>
        <taxon>Phytoseiidae</taxon>
        <taxon>Typhlodrominae</taxon>
        <taxon>Galendromus</taxon>
    </lineage>
</organism>
<evidence type="ECO:0000256" key="17">
    <source>
        <dbReference type="ARBA" id="ARBA00031360"/>
    </source>
</evidence>
<keyword evidence="15 18" id="KW-0496">Mitochondrion</keyword>
<reference evidence="25" key="1">
    <citation type="submission" date="2025-08" db="UniProtKB">
        <authorList>
            <consortium name="RefSeq"/>
        </authorList>
    </citation>
    <scope>IDENTIFICATION</scope>
</reference>
<evidence type="ECO:0000256" key="1">
    <source>
        <dbReference type="ARBA" id="ARBA00004434"/>
    </source>
</evidence>
<feature type="transmembrane region" description="Helical" evidence="21">
    <location>
        <begin position="177"/>
        <end position="200"/>
    </location>
</feature>
<evidence type="ECO:0000256" key="7">
    <source>
        <dbReference type="ARBA" id="ARBA00022692"/>
    </source>
</evidence>
<dbReference type="InterPro" id="IPR044202">
    <property type="entry name" value="LETM1/MDM38-like"/>
</dbReference>
<keyword evidence="7 21" id="KW-0812">Transmembrane</keyword>
<keyword evidence="4" id="KW-0813">Transport</keyword>
<evidence type="ECO:0000256" key="4">
    <source>
        <dbReference type="ARBA" id="ARBA00022448"/>
    </source>
</evidence>
<evidence type="ECO:0000256" key="10">
    <source>
        <dbReference type="ARBA" id="ARBA00022837"/>
    </source>
</evidence>
<dbReference type="GO" id="GO:0015297">
    <property type="term" value="F:antiporter activity"/>
    <property type="evidence" value="ECO:0007669"/>
    <property type="project" value="UniProtKB-KW"/>
</dbReference>
<keyword evidence="5" id="KW-0050">Antiport</keyword>
<keyword evidence="16 21" id="KW-0472">Membrane</keyword>
<dbReference type="InterPro" id="IPR002048">
    <property type="entry name" value="EF_hand_dom"/>
</dbReference>
<keyword evidence="6" id="KW-0109">Calcium transport</keyword>
<evidence type="ECO:0000256" key="20">
    <source>
        <dbReference type="SAM" id="MobiDB-lite"/>
    </source>
</evidence>
<feature type="coiled-coil region" evidence="19">
    <location>
        <begin position="437"/>
        <end position="602"/>
    </location>
</feature>
<dbReference type="AlphaFoldDB" id="A0AAJ7P9S5"/>
<evidence type="ECO:0000259" key="22">
    <source>
        <dbReference type="PROSITE" id="PS50222"/>
    </source>
</evidence>
<dbReference type="RefSeq" id="XP_018495108.1">
    <property type="nucleotide sequence ID" value="XM_018639592.1"/>
</dbReference>
<dbReference type="GO" id="GO:0005743">
    <property type="term" value="C:mitochondrial inner membrane"/>
    <property type="evidence" value="ECO:0007669"/>
    <property type="project" value="UniProtKB-SubCell"/>
</dbReference>
<dbReference type="GO" id="GO:0043022">
    <property type="term" value="F:ribosome binding"/>
    <property type="evidence" value="ECO:0007669"/>
    <property type="project" value="InterPro"/>
</dbReference>
<dbReference type="KEGG" id="goe:100904086"/>
<keyword evidence="11" id="KW-0809">Transit peptide</keyword>
<evidence type="ECO:0000256" key="2">
    <source>
        <dbReference type="ARBA" id="ARBA00009584"/>
    </source>
</evidence>
<accession>A0AAJ7P9S5</accession>
<feature type="domain" description="Letm1 RBD" evidence="23">
    <location>
        <begin position="223"/>
        <end position="500"/>
    </location>
</feature>
<evidence type="ECO:0000259" key="23">
    <source>
        <dbReference type="PROSITE" id="PS51758"/>
    </source>
</evidence>
<dbReference type="GeneID" id="100904086"/>
<dbReference type="PROSITE" id="PS50222">
    <property type="entry name" value="EF_HAND_2"/>
    <property type="match status" value="1"/>
</dbReference>
<comment type="similarity">
    <text evidence="2">Belongs to the LETM1 family.</text>
</comment>
<proteinExistence type="inferred from homology"/>
<sequence length="713" mass="81126">MYRLCCRTVGVSRAVIAASRSPGRAGLGQRDYQLRLHQQPVPFLRFSTVVPPTPTPQPPLPPPAPPSQAASSSTDEETLDPSSKVEKTVKALRKEGAEKSSAQAPKPVARKEDHLQVAPPKRSLRKRIWDELVHYYHGFRLLFIDVRVCSQLLYRILKGEDLSRREHKQLVRTTSDLFRLVPFSVFIIVPFMELLLPIAVQLFPGMLPSTFQDPKDQKAKFKTQLKMKLEMAKFLQTTLDEMAVKNKGEVHSHAAKEFALFCERIRESGNFASSEEILKFSKLFEDELTLDSLGRQQLVALCRLLDIQTLGTTQLLRFQLRMRLKNLKNDDAVIKKEGLDSLTVSELQAACRARGMRALGIPEEKLRYQLNQWLDLSLRESIPPSLLLLSRAMLLPETVNATEQLRETITQLPMQAITEAKFKIGETEGKVDNRTKLELIRQEELAIKEERRELKRAQEEEQVAEAKRKEKEKLKDVAPLEAVSAAETEMLVDSAKTIKADEEKKLSKEDLENLEDAIETIALEKKKLLVEKEELDDLKEEMKDYEEDVKELVEVTRGTGELSEGKGAHRLYKKVDAMIKNLDNVIDKLNEEKAELKQKDVKDESVRDDIIGINELVLLMHRLKKSSDASRVQMIQEVLDTIDSDHDGKIEIDLVLKVIDLVGRENVKVDPKHMKEIINLLLREEALKKNREKEAAEAAKTSGAANTQQKEVN</sequence>
<evidence type="ECO:0000256" key="6">
    <source>
        <dbReference type="ARBA" id="ARBA00022568"/>
    </source>
</evidence>
<feature type="region of interest" description="Disordered" evidence="20">
    <location>
        <begin position="691"/>
        <end position="713"/>
    </location>
</feature>
<keyword evidence="9" id="KW-0999">Mitochondrion inner membrane</keyword>
<evidence type="ECO:0000256" key="8">
    <source>
        <dbReference type="ARBA" id="ARBA00022723"/>
    </source>
</evidence>
<evidence type="ECO:0000256" key="18">
    <source>
        <dbReference type="PROSITE-ProRule" id="PRU01094"/>
    </source>
</evidence>
<dbReference type="Proteomes" id="UP000694867">
    <property type="component" value="Unplaced"/>
</dbReference>
<evidence type="ECO:0000256" key="16">
    <source>
        <dbReference type="ARBA" id="ARBA00023136"/>
    </source>
</evidence>
<dbReference type="PANTHER" id="PTHR14009">
    <property type="entry name" value="LEUCINE ZIPPER-EF-HAND CONTAINING TRANSMEMBRANE PROTEIN"/>
    <property type="match status" value="1"/>
</dbReference>